<proteinExistence type="inferred from homology"/>
<evidence type="ECO:0000259" key="2">
    <source>
        <dbReference type="Pfam" id="PF07110"/>
    </source>
</evidence>
<keyword evidence="4" id="KW-1185">Reference proteome</keyword>
<dbReference type="Pfam" id="PF07110">
    <property type="entry name" value="EthD"/>
    <property type="match status" value="1"/>
</dbReference>
<evidence type="ECO:0000313" key="4">
    <source>
        <dbReference type="Proteomes" id="UP001437256"/>
    </source>
</evidence>
<feature type="domain" description="EthD" evidence="2">
    <location>
        <begin position="67"/>
        <end position="121"/>
    </location>
</feature>
<comment type="similarity">
    <text evidence="1">Belongs to the tpcK family.</text>
</comment>
<comment type="caution">
    <text evidence="3">The sequence shown here is derived from an EMBL/GenBank/DDBJ whole genome shotgun (WGS) entry which is preliminary data.</text>
</comment>
<sequence length="188" mass="21137">MDKALECFSNQEYNDVVLPDSFIFSDMTSAVYGAFEVASSIDKDPKPPAYKVDRKDIKRVVTDFTHKNGMSYTNFTSYYRNVHAPKVNKLIKTTGLTMSSTTSTVPNPFVPMSGWDAVAQVDGPNFQYILDVSKAIVFFRNLAHCARIQTSKKSQFVRLIKQDIHKSVSTNAGYRVIPCDTVSFQIPK</sequence>
<organism evidence="3 4">
    <name type="scientific">Marasmius tenuissimus</name>
    <dbReference type="NCBI Taxonomy" id="585030"/>
    <lineage>
        <taxon>Eukaryota</taxon>
        <taxon>Fungi</taxon>
        <taxon>Dikarya</taxon>
        <taxon>Basidiomycota</taxon>
        <taxon>Agaricomycotina</taxon>
        <taxon>Agaricomycetes</taxon>
        <taxon>Agaricomycetidae</taxon>
        <taxon>Agaricales</taxon>
        <taxon>Marasmiineae</taxon>
        <taxon>Marasmiaceae</taxon>
        <taxon>Marasmius</taxon>
    </lineage>
</organism>
<evidence type="ECO:0000313" key="3">
    <source>
        <dbReference type="EMBL" id="KAL0069475.1"/>
    </source>
</evidence>
<evidence type="ECO:0000256" key="1">
    <source>
        <dbReference type="ARBA" id="ARBA00005986"/>
    </source>
</evidence>
<dbReference type="InterPro" id="IPR009799">
    <property type="entry name" value="EthD_dom"/>
</dbReference>
<dbReference type="Proteomes" id="UP001437256">
    <property type="component" value="Unassembled WGS sequence"/>
</dbReference>
<reference evidence="3 4" key="1">
    <citation type="submission" date="2024-05" db="EMBL/GenBank/DDBJ databases">
        <title>A draft genome resource for the thread blight pathogen Marasmius tenuissimus strain MS-2.</title>
        <authorList>
            <person name="Yulfo-Soto G.E."/>
            <person name="Baruah I.K."/>
            <person name="Amoako-Attah I."/>
            <person name="Bukari Y."/>
            <person name="Meinhardt L.W."/>
            <person name="Bailey B.A."/>
            <person name="Cohen S.P."/>
        </authorList>
    </citation>
    <scope>NUCLEOTIDE SEQUENCE [LARGE SCALE GENOMIC DNA]</scope>
    <source>
        <strain evidence="3 4">MS-2</strain>
    </source>
</reference>
<name>A0ABR3A7H8_9AGAR</name>
<protein>
    <recommendedName>
        <fullName evidence="2">EthD domain-containing protein</fullName>
    </recommendedName>
</protein>
<gene>
    <name evidence="3" type="ORF">AAF712_003510</name>
</gene>
<dbReference type="EMBL" id="JBBXMP010000012">
    <property type="protein sequence ID" value="KAL0069475.1"/>
    <property type="molecule type" value="Genomic_DNA"/>
</dbReference>
<accession>A0ABR3A7H8</accession>